<name>A0ACC1RIK4_9HYPO</name>
<organism evidence="1 2">
    <name type="scientific">Fusarium decemcellulare</name>
    <dbReference type="NCBI Taxonomy" id="57161"/>
    <lineage>
        <taxon>Eukaryota</taxon>
        <taxon>Fungi</taxon>
        <taxon>Dikarya</taxon>
        <taxon>Ascomycota</taxon>
        <taxon>Pezizomycotina</taxon>
        <taxon>Sordariomycetes</taxon>
        <taxon>Hypocreomycetidae</taxon>
        <taxon>Hypocreales</taxon>
        <taxon>Nectriaceae</taxon>
        <taxon>Fusarium</taxon>
        <taxon>Fusarium decemcellulare species complex</taxon>
    </lineage>
</organism>
<evidence type="ECO:0000313" key="1">
    <source>
        <dbReference type="EMBL" id="KAJ3519122.1"/>
    </source>
</evidence>
<gene>
    <name evidence="1" type="ORF">NM208_g14252</name>
</gene>
<accession>A0ACC1RIK4</accession>
<dbReference type="Proteomes" id="UP001148629">
    <property type="component" value="Unassembled WGS sequence"/>
</dbReference>
<reference evidence="1" key="1">
    <citation type="submission" date="2022-08" db="EMBL/GenBank/DDBJ databases">
        <title>Genome Sequence of Fusarium decemcellulare.</title>
        <authorList>
            <person name="Buettner E."/>
        </authorList>
    </citation>
    <scope>NUCLEOTIDE SEQUENCE</scope>
    <source>
        <strain evidence="1">Babe19</strain>
    </source>
</reference>
<comment type="caution">
    <text evidence="1">The sequence shown here is derived from an EMBL/GenBank/DDBJ whole genome shotgun (WGS) entry which is preliminary data.</text>
</comment>
<protein>
    <submittedName>
        <fullName evidence="1">Uncharacterized protein</fullName>
    </submittedName>
</protein>
<evidence type="ECO:0000313" key="2">
    <source>
        <dbReference type="Proteomes" id="UP001148629"/>
    </source>
</evidence>
<keyword evidence="2" id="KW-1185">Reference proteome</keyword>
<sequence>MIPDLIRPIQLAPGPADKVLVHAVQGLLGEVERMFSKEQKGNDEPGLDLNELGERVVLDEITGEVISGETYYGWSRQFCPAATREVDPEAHHAMGKNAKGSRGILENEASRAAEVPVVTAKADHTVAIGVEVGVEPTATVEAVVPVMTSDTTVPGASDHTVDRDPAHTRLLTIAITSLMTVQIALQFLQLNNPSRPLSPISLHRQQIFPSLHLRQVVIKAPGLLRHPLLIWLALLKAGFPILP</sequence>
<dbReference type="EMBL" id="JANRMS010003227">
    <property type="protein sequence ID" value="KAJ3519122.1"/>
    <property type="molecule type" value="Genomic_DNA"/>
</dbReference>
<proteinExistence type="predicted"/>